<protein>
    <submittedName>
        <fullName evidence="2">Uncharacterized protein</fullName>
    </submittedName>
</protein>
<reference evidence="3" key="2">
    <citation type="journal article" date="2009" name="BMC Genomics">
        <title>Pseudogene accumulation in the evolutionary histories of Salmonella enterica serovars Paratyphi A and Typhi.</title>
        <authorList>
            <person name="Holt K.E."/>
            <person name="Thomson N.R."/>
            <person name="Wain J."/>
            <person name="Langridge G.C."/>
            <person name="Hasan R."/>
            <person name="Bhutta Z.A."/>
            <person name="Quail M.A."/>
            <person name="Norbertczak H."/>
            <person name="Walker D."/>
            <person name="Simmonds M."/>
            <person name="White B."/>
            <person name="Bason N."/>
            <person name="Mungall K."/>
            <person name="Dougan G."/>
            <person name="Parkhill J."/>
        </authorList>
    </citation>
    <scope>NUCLEOTIDE SEQUENCE [LARGE SCALE GENOMIC DNA]</scope>
    <source>
        <strain evidence="3">AKU_12601</strain>
        <plasmid evidence="3">pAKU_1</plasmid>
    </source>
</reference>
<dbReference type="Proteomes" id="UP000001869">
    <property type="component" value="Plasmid pAKU_1"/>
</dbReference>
<reference evidence="2 3" key="1">
    <citation type="journal article" date="2007" name="J. Bacteriol.">
        <title>Multidrug-resistant Salmonella enterica serovar paratyphi A harbors IncHI1 plasmids similar to those found in serovar typhi.</title>
        <authorList>
            <person name="Holt K.E."/>
            <person name="Thomson N.R."/>
            <person name="Wain J."/>
            <person name="Phan M.D."/>
            <person name="Nair S."/>
            <person name="Hasan R."/>
            <person name="Bhutta Z.A."/>
            <person name="Quail M.A."/>
            <person name="Norbertczak H."/>
            <person name="Walker D."/>
            <person name="Dougan G."/>
            <person name="Parkhill J."/>
        </authorList>
    </citation>
    <scope>NUCLEOTIDE SEQUENCE [LARGE SCALE GENOMIC DNA]</scope>
    <source>
        <strain evidence="2 3">AKU_12601</strain>
        <plasmid evidence="3">pAKU_1</plasmid>
    </source>
</reference>
<geneLocation type="plasmid" evidence="2 3">
    <name>pAKU_1</name>
</geneLocation>
<dbReference type="AlphaFoldDB" id="A0A6C7HL16"/>
<name>A0A6C7HL16_SALPK</name>
<evidence type="ECO:0000313" key="3">
    <source>
        <dbReference type="Proteomes" id="UP000001869"/>
    </source>
</evidence>
<keyword evidence="1" id="KW-0812">Transmembrane</keyword>
<organism evidence="2 3">
    <name type="scientific">Salmonella paratyphi A (strain AKU_12601)</name>
    <dbReference type="NCBI Taxonomy" id="554290"/>
    <lineage>
        <taxon>Bacteria</taxon>
        <taxon>Pseudomonadati</taxon>
        <taxon>Pseudomonadota</taxon>
        <taxon>Gammaproteobacteria</taxon>
        <taxon>Enterobacterales</taxon>
        <taxon>Enterobacteriaceae</taxon>
        <taxon>Salmonella</taxon>
    </lineage>
</organism>
<evidence type="ECO:0000256" key="1">
    <source>
        <dbReference type="SAM" id="Phobius"/>
    </source>
</evidence>
<evidence type="ECO:0000313" key="2">
    <source>
        <dbReference type="EMBL" id="CAM91658.1"/>
    </source>
</evidence>
<gene>
    <name evidence="2" type="ORF">SPAP0320</name>
</gene>
<dbReference type="EMBL" id="AM412236">
    <property type="protein sequence ID" value="CAM91658.1"/>
    <property type="molecule type" value="Other_DNA"/>
</dbReference>
<feature type="transmembrane region" description="Helical" evidence="1">
    <location>
        <begin position="12"/>
        <end position="35"/>
    </location>
</feature>
<proteinExistence type="predicted"/>
<keyword evidence="1" id="KW-0472">Membrane</keyword>
<sequence length="62" mass="6986">MHEKFIRKNEKIYSDYGGSLIVTLTGTAVLSVLYLTVTSHLHYDEHQLSDVYVVASDGNENL</sequence>
<keyword evidence="2" id="KW-0614">Plasmid</keyword>
<keyword evidence="1" id="KW-1133">Transmembrane helix</keyword>
<accession>A0A6C7HL16</accession>